<gene>
    <name evidence="2 3" type="primary">rbfA</name>
    <name evidence="3" type="ORF">G3N55_03455</name>
</gene>
<comment type="subunit">
    <text evidence="2">Monomer. Binds 30S ribosomal subunits, but not 50S ribosomal subunits or 70S ribosomes.</text>
</comment>
<dbReference type="SUPFAM" id="SSF89919">
    <property type="entry name" value="Ribosome-binding factor A, RbfA"/>
    <property type="match status" value="1"/>
</dbReference>
<dbReference type="EMBL" id="JAAGRR010000024">
    <property type="protein sequence ID" value="NDY41904.1"/>
    <property type="molecule type" value="Genomic_DNA"/>
</dbReference>
<dbReference type="GO" id="GO:0043024">
    <property type="term" value="F:ribosomal small subunit binding"/>
    <property type="evidence" value="ECO:0007669"/>
    <property type="project" value="TreeGrafter"/>
</dbReference>
<evidence type="ECO:0000313" key="4">
    <source>
        <dbReference type="Proteomes" id="UP000469346"/>
    </source>
</evidence>
<accession>A0A6N9TQ91</accession>
<organism evidence="3 4">
    <name type="scientific">Dissulfurirhabdus thermomarina</name>
    <dbReference type="NCBI Taxonomy" id="1765737"/>
    <lineage>
        <taxon>Bacteria</taxon>
        <taxon>Deltaproteobacteria</taxon>
        <taxon>Dissulfurirhabdaceae</taxon>
        <taxon>Dissulfurirhabdus</taxon>
    </lineage>
</organism>
<dbReference type="NCBIfam" id="TIGR00082">
    <property type="entry name" value="rbfA"/>
    <property type="match status" value="1"/>
</dbReference>
<evidence type="ECO:0000256" key="2">
    <source>
        <dbReference type="HAMAP-Rule" id="MF_00003"/>
    </source>
</evidence>
<comment type="caution">
    <text evidence="3">The sequence shown here is derived from an EMBL/GenBank/DDBJ whole genome shotgun (WGS) entry which is preliminary data.</text>
</comment>
<dbReference type="PANTHER" id="PTHR33515:SF1">
    <property type="entry name" value="RIBOSOME-BINDING FACTOR A, CHLOROPLASTIC-RELATED"/>
    <property type="match status" value="1"/>
</dbReference>
<sequence length="116" mass="13125">MPHKSQRARRVGDLIRDEMADLLQRRIKDPRVQGLITVMAVEVTADLRHARVQVSVLGGQDRRDAAMAGLESAKGFVRRALGRRLDLRRTPEITFSLDRSLDAQERIQRLLAGEAE</sequence>
<dbReference type="RefSeq" id="WP_163298057.1">
    <property type="nucleotide sequence ID" value="NZ_JAAGRR010000024.1"/>
</dbReference>
<evidence type="ECO:0000256" key="1">
    <source>
        <dbReference type="ARBA" id="ARBA00022517"/>
    </source>
</evidence>
<dbReference type="Gene3D" id="3.30.300.20">
    <property type="match status" value="1"/>
</dbReference>
<comment type="function">
    <text evidence="2">One of several proteins that assist in the late maturation steps of the functional core of the 30S ribosomal subunit. Associates with free 30S ribosomal subunits (but not with 30S subunits that are part of 70S ribosomes or polysomes). Required for efficient processing of 16S rRNA. May interact with the 5'-terminal helix region of 16S rRNA.</text>
</comment>
<proteinExistence type="inferred from homology"/>
<dbReference type="InterPro" id="IPR020053">
    <property type="entry name" value="Ribosome-bd_factorA_CS"/>
</dbReference>
<keyword evidence="2" id="KW-0963">Cytoplasm</keyword>
<dbReference type="GO" id="GO:0005829">
    <property type="term" value="C:cytosol"/>
    <property type="evidence" value="ECO:0007669"/>
    <property type="project" value="TreeGrafter"/>
</dbReference>
<dbReference type="PANTHER" id="PTHR33515">
    <property type="entry name" value="RIBOSOME-BINDING FACTOR A, CHLOROPLASTIC-RELATED"/>
    <property type="match status" value="1"/>
</dbReference>
<reference evidence="3 4" key="1">
    <citation type="submission" date="2020-02" db="EMBL/GenBank/DDBJ databases">
        <title>Comparative genomics of sulfur disproportionating microorganisms.</title>
        <authorList>
            <person name="Ward L.M."/>
            <person name="Bertran E."/>
            <person name="Johnston D.T."/>
        </authorList>
    </citation>
    <scope>NUCLEOTIDE SEQUENCE [LARGE SCALE GENOMIC DNA]</scope>
    <source>
        <strain evidence="3 4">DSM 100025</strain>
    </source>
</reference>
<dbReference type="AlphaFoldDB" id="A0A6N9TQ91"/>
<comment type="subcellular location">
    <subcellularLocation>
        <location evidence="2">Cytoplasm</location>
    </subcellularLocation>
</comment>
<dbReference type="GO" id="GO:0030490">
    <property type="term" value="P:maturation of SSU-rRNA"/>
    <property type="evidence" value="ECO:0007669"/>
    <property type="project" value="UniProtKB-UniRule"/>
</dbReference>
<dbReference type="InterPro" id="IPR023799">
    <property type="entry name" value="RbfA_dom_sf"/>
</dbReference>
<dbReference type="InterPro" id="IPR015946">
    <property type="entry name" value="KH_dom-like_a/b"/>
</dbReference>
<keyword evidence="4" id="KW-1185">Reference proteome</keyword>
<dbReference type="Proteomes" id="UP000469346">
    <property type="component" value="Unassembled WGS sequence"/>
</dbReference>
<protein>
    <recommendedName>
        <fullName evidence="2">Ribosome-binding factor A</fullName>
    </recommendedName>
</protein>
<dbReference type="PROSITE" id="PS01319">
    <property type="entry name" value="RBFA"/>
    <property type="match status" value="1"/>
</dbReference>
<comment type="similarity">
    <text evidence="2">Belongs to the RbfA family.</text>
</comment>
<dbReference type="Pfam" id="PF02033">
    <property type="entry name" value="RBFA"/>
    <property type="match status" value="1"/>
</dbReference>
<dbReference type="InterPro" id="IPR000238">
    <property type="entry name" value="RbfA"/>
</dbReference>
<evidence type="ECO:0000313" key="3">
    <source>
        <dbReference type="EMBL" id="NDY41904.1"/>
    </source>
</evidence>
<dbReference type="HAMAP" id="MF_00003">
    <property type="entry name" value="RbfA"/>
    <property type="match status" value="1"/>
</dbReference>
<keyword evidence="1 2" id="KW-0690">Ribosome biogenesis</keyword>
<name>A0A6N9TQ91_DISTH</name>